<dbReference type="Pfam" id="PF00583">
    <property type="entry name" value="Acetyltransf_1"/>
    <property type="match status" value="1"/>
</dbReference>
<feature type="domain" description="N-acetyltransferase" evidence="1">
    <location>
        <begin position="118"/>
        <end position="270"/>
    </location>
</feature>
<dbReference type="EMBL" id="JAIQZJ010000006">
    <property type="protein sequence ID" value="MBZ5738681.1"/>
    <property type="molecule type" value="Genomic_DNA"/>
</dbReference>
<accession>A0ABS7UD97</accession>
<keyword evidence="3" id="KW-1185">Reference proteome</keyword>
<evidence type="ECO:0000259" key="1">
    <source>
        <dbReference type="PROSITE" id="PS51186"/>
    </source>
</evidence>
<comment type="caution">
    <text evidence="2">The sequence shown here is derived from an EMBL/GenBank/DDBJ whole genome shotgun (WGS) entry which is preliminary data.</text>
</comment>
<dbReference type="InterPro" id="IPR016181">
    <property type="entry name" value="Acyl_CoA_acyltransferase"/>
</dbReference>
<sequence>MEVLGLGWRTDLALLRLGGSEVVDRSTYAVVRTPDNPTYRWGNFLLLRRTPLARDIGRIDELFAAELPDITHRAVGVDLPDGSIGDLRALADVGYAVSGSVVMTASALREPRRPNRTALLRALVDDGDWAQRVQLDLACHDGSSPEFVEFSRLRAEAERRLTEAGTAVWFGAFDNERLVATLGVVRAGDGLIRYQEVQTHPETRGRGLAGTLVHAAGTFALRELDAHTLVIVADPDHHAIRIYRALGFEGTETQLQAELTRPSPAGPRGS</sequence>
<name>A0ABS7UD97_9ACTN</name>
<protein>
    <submittedName>
        <fullName evidence="2">GNAT family N-acetyltransferase</fullName>
    </submittedName>
</protein>
<organism evidence="2 3">
    <name type="scientific">Nocardioides mangrovi</name>
    <dbReference type="NCBI Taxonomy" id="2874580"/>
    <lineage>
        <taxon>Bacteria</taxon>
        <taxon>Bacillati</taxon>
        <taxon>Actinomycetota</taxon>
        <taxon>Actinomycetes</taxon>
        <taxon>Propionibacteriales</taxon>
        <taxon>Nocardioidaceae</taxon>
        <taxon>Nocardioides</taxon>
    </lineage>
</organism>
<dbReference type="Gene3D" id="3.40.630.30">
    <property type="match status" value="1"/>
</dbReference>
<dbReference type="SUPFAM" id="SSF55729">
    <property type="entry name" value="Acyl-CoA N-acyltransferases (Nat)"/>
    <property type="match status" value="1"/>
</dbReference>
<gene>
    <name evidence="2" type="ORF">K8U61_10955</name>
</gene>
<reference evidence="2 3" key="1">
    <citation type="submission" date="2021-09" db="EMBL/GenBank/DDBJ databases">
        <title>Whole genome sequence of Nocardioides sp. GBK3QG-3.</title>
        <authorList>
            <person name="Tuo L."/>
        </authorList>
    </citation>
    <scope>NUCLEOTIDE SEQUENCE [LARGE SCALE GENOMIC DNA]</scope>
    <source>
        <strain evidence="2 3">GBK3QG-3</strain>
    </source>
</reference>
<dbReference type="PROSITE" id="PS51186">
    <property type="entry name" value="GNAT"/>
    <property type="match status" value="1"/>
</dbReference>
<proteinExistence type="predicted"/>
<dbReference type="InterPro" id="IPR000182">
    <property type="entry name" value="GNAT_dom"/>
</dbReference>
<evidence type="ECO:0000313" key="3">
    <source>
        <dbReference type="Proteomes" id="UP000780875"/>
    </source>
</evidence>
<evidence type="ECO:0000313" key="2">
    <source>
        <dbReference type="EMBL" id="MBZ5738681.1"/>
    </source>
</evidence>
<dbReference type="RefSeq" id="WP_224123055.1">
    <property type="nucleotide sequence ID" value="NZ_JAIQZJ010000006.1"/>
</dbReference>
<dbReference type="Proteomes" id="UP000780875">
    <property type="component" value="Unassembled WGS sequence"/>
</dbReference>